<dbReference type="InterPro" id="IPR005123">
    <property type="entry name" value="Oxoglu/Fe-dep_dioxygenase_dom"/>
</dbReference>
<name>A0A382BXI0_9ZZZZ</name>
<organism evidence="2">
    <name type="scientific">marine metagenome</name>
    <dbReference type="NCBI Taxonomy" id="408172"/>
    <lineage>
        <taxon>unclassified sequences</taxon>
        <taxon>metagenomes</taxon>
        <taxon>ecological metagenomes</taxon>
    </lineage>
</organism>
<evidence type="ECO:0000313" key="2">
    <source>
        <dbReference type="EMBL" id="SVB18314.1"/>
    </source>
</evidence>
<dbReference type="Gene3D" id="2.60.120.330">
    <property type="entry name" value="B-lactam Antibiotic, Isopenicillin N Synthase, Chain"/>
    <property type="match status" value="1"/>
</dbReference>
<proteinExistence type="predicted"/>
<feature type="domain" description="Fe2OG dioxygenase" evidence="1">
    <location>
        <begin position="151"/>
        <end position="256"/>
    </location>
</feature>
<reference evidence="2" key="1">
    <citation type="submission" date="2018-05" db="EMBL/GenBank/DDBJ databases">
        <authorList>
            <person name="Lanie J.A."/>
            <person name="Ng W.-L."/>
            <person name="Kazmierczak K.M."/>
            <person name="Andrzejewski T.M."/>
            <person name="Davidsen T.M."/>
            <person name="Wayne K.J."/>
            <person name="Tettelin H."/>
            <person name="Glass J.I."/>
            <person name="Rusch D."/>
            <person name="Podicherti R."/>
            <person name="Tsui H.-C.T."/>
            <person name="Winkler M.E."/>
        </authorList>
    </citation>
    <scope>NUCLEOTIDE SEQUENCE</scope>
</reference>
<dbReference type="InterPro" id="IPR050231">
    <property type="entry name" value="Iron_ascorbate_oxido_reductase"/>
</dbReference>
<accession>A0A382BXI0</accession>
<dbReference type="InterPro" id="IPR026992">
    <property type="entry name" value="DIOX_N"/>
</dbReference>
<dbReference type="PROSITE" id="PS51471">
    <property type="entry name" value="FE2OG_OXY"/>
    <property type="match status" value="1"/>
</dbReference>
<dbReference type="AlphaFoldDB" id="A0A382BXI0"/>
<dbReference type="InterPro" id="IPR027443">
    <property type="entry name" value="IPNS-like_sf"/>
</dbReference>
<dbReference type="EMBL" id="UINC01031761">
    <property type="protein sequence ID" value="SVB18314.1"/>
    <property type="molecule type" value="Genomic_DNA"/>
</dbReference>
<dbReference type="InterPro" id="IPR044861">
    <property type="entry name" value="IPNS-like_FE2OG_OXY"/>
</dbReference>
<dbReference type="Pfam" id="PF14226">
    <property type="entry name" value="DIOX_N"/>
    <property type="match status" value="1"/>
</dbReference>
<gene>
    <name evidence="2" type="ORF">METZ01_LOCUS171168</name>
</gene>
<dbReference type="SUPFAM" id="SSF51197">
    <property type="entry name" value="Clavaminate synthase-like"/>
    <property type="match status" value="1"/>
</dbReference>
<dbReference type="PANTHER" id="PTHR47990">
    <property type="entry name" value="2-OXOGLUTARATE (2OG) AND FE(II)-DEPENDENT OXYGENASE SUPERFAMILY PROTEIN-RELATED"/>
    <property type="match status" value="1"/>
</dbReference>
<sequence length="316" mass="36956">MIPVISLNDKNIVEKMHRAYSTIGFALFTDVYDDWILEFTEWFQMVEEFFALPSETKLKYSYSGVAENIGYGCLGQESLTPNMPGDLKETFNWSNPPHMPDKYWPVEIEDFRLVAEKIHRISRIISYKFLANFEKALRLSSGTLVEKHLDNIDIMRINHYPANLKATEENQMRGGSHTDYDTITLLYIINNVGGLQVFDRISDQWIDAPIIENSVIVNIADMFQRWTNDTFLSTPHRVLNTDMKQARYTMPHFVTPRRDVIVTNLMNDEAKYDPISAYSYLQWRLSKSYEDDDYLEQAYTKKEGDTHLPENTDWVN</sequence>
<evidence type="ECO:0000259" key="1">
    <source>
        <dbReference type="PROSITE" id="PS51471"/>
    </source>
</evidence>
<dbReference type="Pfam" id="PF03171">
    <property type="entry name" value="2OG-FeII_Oxy"/>
    <property type="match status" value="1"/>
</dbReference>
<protein>
    <recommendedName>
        <fullName evidence="1">Fe2OG dioxygenase domain-containing protein</fullName>
    </recommendedName>
</protein>